<feature type="transmembrane region" description="Helical" evidence="2">
    <location>
        <begin position="14"/>
        <end position="36"/>
    </location>
</feature>
<name>A0ABP5J9G1_9ACTN</name>
<protein>
    <recommendedName>
        <fullName evidence="5">DUF4239 domain-containing protein</fullName>
    </recommendedName>
</protein>
<accession>A0ABP5J9G1</accession>
<feature type="transmembrane region" description="Helical" evidence="2">
    <location>
        <begin position="186"/>
        <end position="205"/>
    </location>
</feature>
<feature type="transmembrane region" description="Helical" evidence="2">
    <location>
        <begin position="56"/>
        <end position="74"/>
    </location>
</feature>
<comment type="caution">
    <text evidence="3">The sequence shown here is derived from an EMBL/GenBank/DDBJ whole genome shotgun (WGS) entry which is preliminary data.</text>
</comment>
<feature type="region of interest" description="Disordered" evidence="1">
    <location>
        <begin position="263"/>
        <end position="286"/>
    </location>
</feature>
<feature type="transmembrane region" description="Helical" evidence="2">
    <location>
        <begin position="211"/>
        <end position="231"/>
    </location>
</feature>
<keyword evidence="4" id="KW-1185">Reference proteome</keyword>
<keyword evidence="2" id="KW-0812">Transmembrane</keyword>
<evidence type="ECO:0000256" key="1">
    <source>
        <dbReference type="SAM" id="MobiDB-lite"/>
    </source>
</evidence>
<gene>
    <name evidence="3" type="ORF">GCM10009802_12870</name>
</gene>
<organism evidence="3 4">
    <name type="scientific">Streptomyces synnematoformans</name>
    <dbReference type="NCBI Taxonomy" id="415721"/>
    <lineage>
        <taxon>Bacteria</taxon>
        <taxon>Bacillati</taxon>
        <taxon>Actinomycetota</taxon>
        <taxon>Actinomycetes</taxon>
        <taxon>Kitasatosporales</taxon>
        <taxon>Streptomycetaceae</taxon>
        <taxon>Streptomyces</taxon>
    </lineage>
</organism>
<proteinExistence type="predicted"/>
<evidence type="ECO:0000313" key="3">
    <source>
        <dbReference type="EMBL" id="GAA2113883.1"/>
    </source>
</evidence>
<evidence type="ECO:0008006" key="5">
    <source>
        <dbReference type="Google" id="ProtNLM"/>
    </source>
</evidence>
<keyword evidence="2" id="KW-1133">Transmembrane helix</keyword>
<dbReference type="EMBL" id="BAAAPF010000021">
    <property type="protein sequence ID" value="GAA2113883.1"/>
    <property type="molecule type" value="Genomic_DNA"/>
</dbReference>
<evidence type="ECO:0000313" key="4">
    <source>
        <dbReference type="Proteomes" id="UP001500443"/>
    </source>
</evidence>
<feature type="compositionally biased region" description="Basic and acidic residues" evidence="1">
    <location>
        <begin position="272"/>
        <end position="286"/>
    </location>
</feature>
<reference evidence="4" key="1">
    <citation type="journal article" date="2019" name="Int. J. Syst. Evol. Microbiol.">
        <title>The Global Catalogue of Microorganisms (GCM) 10K type strain sequencing project: providing services to taxonomists for standard genome sequencing and annotation.</title>
        <authorList>
            <consortium name="The Broad Institute Genomics Platform"/>
            <consortium name="The Broad Institute Genome Sequencing Center for Infectious Disease"/>
            <person name="Wu L."/>
            <person name="Ma J."/>
        </authorList>
    </citation>
    <scope>NUCLEOTIDE SEQUENCE [LARGE SCALE GENOMIC DNA]</scope>
    <source>
        <strain evidence="4">JCM 15481</strain>
    </source>
</reference>
<sequence length="286" mass="31755">MCRPYRCPGRARRMLIATIVVAVCALVVGIGLNQFLRGRLTSEDEATVSVKDLVSPLQTLTVLVLAFSLVTAANSQNKADEAARSEADAIDHLFEAADYTSKEHRQHLQGAAVCYARAVRHQDWPAMARQEVSDAPAVWSTSFREELREIGPGDALFATLLSADDDRSKARERRLAEAEQAIPSPVYWFVLVLLALMVIAVAFTLPRRKNGAEITTFVVITVLMASTLILIRDLEHPFDGMVKIGPTAMAEVEKQMTHEYEEDFGSADELPCDTHGDRVRRHDEEH</sequence>
<dbReference type="InterPro" id="IPR025333">
    <property type="entry name" value="DUF4239"/>
</dbReference>
<dbReference type="Proteomes" id="UP001500443">
    <property type="component" value="Unassembled WGS sequence"/>
</dbReference>
<keyword evidence="2" id="KW-0472">Membrane</keyword>
<dbReference type="Pfam" id="PF14023">
    <property type="entry name" value="Bestrophin-like"/>
    <property type="match status" value="1"/>
</dbReference>
<evidence type="ECO:0000256" key="2">
    <source>
        <dbReference type="SAM" id="Phobius"/>
    </source>
</evidence>